<proteinExistence type="inferred from homology"/>
<dbReference type="PANTHER" id="PTHR32268">
    <property type="entry name" value="HOMOSERINE O-ACETYLTRANSFERASE"/>
    <property type="match status" value="1"/>
</dbReference>
<dbReference type="InterPro" id="IPR029058">
    <property type="entry name" value="AB_hydrolase_fold"/>
</dbReference>
<sequence length="377" mass="40117">MAEQLFTTKQRFELSELRTVGGATIRNVAIGYETYGALNAARDNAILVAHYFSGTSHAAGRYRPEDPLPGYWDAIIGPGKAVDTNRYFVISSDTLVNLNANDPDVISTGPASRDPATGKPYGLSFPAVAIADFVRAQKALVESLGVTRLRAVMGPSMGGLQTFEWAASYPEAVERIIPAISTPHFTGWLTAWLSIWTQPIRLDPNWRGGAFYDGAPPSAGLEAAMRAMTLHALQSAWADGAGGRALAAGANSADIAALPFAIEKTLEEAVRARSPFGDANHMLYLARANQTFIPGAGAGARSVAEGVARIKAPTLLIHAPDDLVFLPEWVETTEAALRSQGVAVETAKLSGPYGHYNGVMQIAQAADRIADFLARPI</sequence>
<feature type="domain" description="AB hydrolase-1" evidence="3">
    <location>
        <begin position="127"/>
        <end position="236"/>
    </location>
</feature>
<evidence type="ECO:0000256" key="1">
    <source>
        <dbReference type="ARBA" id="ARBA00022679"/>
    </source>
</evidence>
<dbReference type="PANTHER" id="PTHR32268:SF11">
    <property type="entry name" value="HOMOSERINE O-ACETYLTRANSFERASE"/>
    <property type="match status" value="1"/>
</dbReference>
<keyword evidence="2" id="KW-0963">Cytoplasm</keyword>
<keyword evidence="2 4" id="KW-0012">Acyltransferase</keyword>
<dbReference type="SUPFAM" id="SSF53474">
    <property type="entry name" value="alpha/beta-Hydrolases"/>
    <property type="match status" value="1"/>
</dbReference>
<dbReference type="EC" id="2.3.1.-" evidence="2"/>
<dbReference type="Gene3D" id="1.10.1740.110">
    <property type="match status" value="1"/>
</dbReference>
<dbReference type="Gene3D" id="3.40.50.1820">
    <property type="entry name" value="alpha/beta hydrolase"/>
    <property type="match status" value="1"/>
</dbReference>
<keyword evidence="5" id="KW-1185">Reference proteome</keyword>
<protein>
    <recommendedName>
        <fullName evidence="2">Probable acyltransferase</fullName>
        <ecNumber evidence="2">2.3.1.-</ecNumber>
    </recommendedName>
</protein>
<dbReference type="GO" id="GO:0004414">
    <property type="term" value="F:homoserine O-acetyltransferase activity"/>
    <property type="evidence" value="ECO:0007669"/>
    <property type="project" value="UniProtKB-EC"/>
</dbReference>
<dbReference type="Proteomes" id="UP001139104">
    <property type="component" value="Unassembled WGS sequence"/>
</dbReference>
<organism evidence="4 5">
    <name type="scientific">Candidatus Rhodoblastus alkanivorans</name>
    <dbReference type="NCBI Taxonomy" id="2954117"/>
    <lineage>
        <taxon>Bacteria</taxon>
        <taxon>Pseudomonadati</taxon>
        <taxon>Pseudomonadota</taxon>
        <taxon>Alphaproteobacteria</taxon>
        <taxon>Hyphomicrobiales</taxon>
        <taxon>Rhodoblastaceae</taxon>
        <taxon>Rhodoblastus</taxon>
    </lineage>
</organism>
<reference evidence="4" key="1">
    <citation type="journal article" date="2022" name="ISME J.">
        <title>Identification of active gaseous-alkane degraders at natural gas seeps.</title>
        <authorList>
            <person name="Farhan Ul Haque M."/>
            <person name="Hernandez M."/>
            <person name="Crombie A.T."/>
            <person name="Murrell J.C."/>
        </authorList>
    </citation>
    <scope>NUCLEOTIDE SEQUENCE</scope>
    <source>
        <strain evidence="4">PC2</strain>
    </source>
</reference>
<evidence type="ECO:0000313" key="4">
    <source>
        <dbReference type="EMBL" id="MCI4682012.1"/>
    </source>
</evidence>
<evidence type="ECO:0000313" key="5">
    <source>
        <dbReference type="Proteomes" id="UP001139104"/>
    </source>
</evidence>
<dbReference type="PIRSF" id="PIRSF000443">
    <property type="entry name" value="Homoser_Ac_trans"/>
    <property type="match status" value="1"/>
</dbReference>
<evidence type="ECO:0000256" key="2">
    <source>
        <dbReference type="HAMAP-Rule" id="MF_00296"/>
    </source>
</evidence>
<feature type="active site" evidence="2">
    <location>
        <position position="322"/>
    </location>
</feature>
<dbReference type="HAMAP" id="MF_00296">
    <property type="entry name" value="MetX_acyltransf"/>
    <property type="match status" value="1"/>
</dbReference>
<comment type="subcellular location">
    <subcellularLocation>
        <location evidence="2">Cytoplasm</location>
    </subcellularLocation>
</comment>
<dbReference type="InterPro" id="IPR008220">
    <property type="entry name" value="HAT_MetX-like"/>
</dbReference>
<dbReference type="InterPro" id="IPR000073">
    <property type="entry name" value="AB_hydrolase_1"/>
</dbReference>
<dbReference type="Pfam" id="PF00561">
    <property type="entry name" value="Abhydrolase_1"/>
    <property type="match status" value="1"/>
</dbReference>
<dbReference type="EMBL" id="JAIVFP010000001">
    <property type="protein sequence ID" value="MCI4682012.1"/>
    <property type="molecule type" value="Genomic_DNA"/>
</dbReference>
<keyword evidence="2" id="KW-0028">Amino-acid biosynthesis</keyword>
<gene>
    <name evidence="4" type="ORF">K2U94_04410</name>
</gene>
<accession>A0ABS9Z5U1</accession>
<dbReference type="RefSeq" id="WP_243066046.1">
    <property type="nucleotide sequence ID" value="NZ_JAIVFK010000002.1"/>
</dbReference>
<comment type="subunit">
    <text evidence="2">Homodimer.</text>
</comment>
<comment type="similarity">
    <text evidence="2">Belongs to the AB hydrolase superfamily. MetX family.</text>
</comment>
<name>A0ABS9Z5U1_9HYPH</name>
<dbReference type="NCBIfam" id="NF005262">
    <property type="entry name" value="PRK06765.1"/>
    <property type="match status" value="1"/>
</dbReference>
<keyword evidence="1 2" id="KW-0808">Transferase</keyword>
<comment type="caution">
    <text evidence="4">The sequence shown here is derived from an EMBL/GenBank/DDBJ whole genome shotgun (WGS) entry which is preliminary data.</text>
</comment>
<comment type="caution">
    <text evidence="2">Lacks conserved residue(s) required for the propagation of feature annotation.</text>
</comment>
<evidence type="ECO:0000259" key="3">
    <source>
        <dbReference type="Pfam" id="PF00561"/>
    </source>
</evidence>